<dbReference type="AlphaFoldDB" id="A0A1E3K966"/>
<evidence type="ECO:0000313" key="4">
    <source>
        <dbReference type="Proteomes" id="UP000095149"/>
    </source>
</evidence>
<dbReference type="GO" id="GO:0000981">
    <property type="term" value="F:DNA-binding transcription factor activity, RNA polymerase II-specific"/>
    <property type="evidence" value="ECO:0007669"/>
    <property type="project" value="InterPro"/>
</dbReference>
<sequence length="527" mass="55728">MSDNSGFVRLNPVSQALADRLLLSSALPGFPSPSPITYTTTNSTTSGANNALGLLLFGHSGVFPASSTPSATTYTPITGDGNVLLGHPLSAPTPSPTRSGDKRKPKRKARSSAHASNTRGIKASAADKKRHPENYIRMPASCEHCRQQRKKCQRNRLNACIQCTDDDCECIFVVKGKPGAKKTSRELVALARMFSDSVIAGMPSTPSLASSSRASSEGPITPITPARSTVELSSGSSCASVSAGLTSGFATPHIFKPFVPPTRVVARTSGFATPHIFKPFVPPTQVEASTTQLLVALDTNGMLTGSQLAARQQVLFDKVDSWCSAVTAAHASESVPYQPPTPRTTPVKPTYVHPADVFPAEAPHFSLKNEPVPSAMPSVGVSQPEFPAVMNEGLSESDRRDFDELVMEFKDFGDDIVSAPSEAPCSSALAALLPTPDTTPVSPTVDISAISDSADNYSHADSLGPQPTPWFGAPQTQVEDEAAPEDKSFDWGMCCMGEMEMGDDCALGPIESPLNTTPFGEFFTPLV</sequence>
<evidence type="ECO:0000313" key="3">
    <source>
        <dbReference type="EMBL" id="ODO09680.1"/>
    </source>
</evidence>
<dbReference type="CDD" id="cd00067">
    <property type="entry name" value="GAL4"/>
    <property type="match status" value="1"/>
</dbReference>
<proteinExistence type="predicted"/>
<accession>A0A1E3K966</accession>
<name>A0A1E3K966_9TREE</name>
<feature type="compositionally biased region" description="Basic residues" evidence="1">
    <location>
        <begin position="101"/>
        <end position="111"/>
    </location>
</feature>
<dbReference type="SUPFAM" id="SSF57701">
    <property type="entry name" value="Zn2/Cys6 DNA-binding domain"/>
    <property type="match status" value="1"/>
</dbReference>
<evidence type="ECO:0000259" key="2">
    <source>
        <dbReference type="PROSITE" id="PS50048"/>
    </source>
</evidence>
<dbReference type="InterPro" id="IPR036864">
    <property type="entry name" value="Zn2-C6_fun-type_DNA-bd_sf"/>
</dbReference>
<dbReference type="InterPro" id="IPR001138">
    <property type="entry name" value="Zn2Cys6_DnaBD"/>
</dbReference>
<dbReference type="PROSITE" id="PS50048">
    <property type="entry name" value="ZN2_CY6_FUNGAL_2"/>
    <property type="match status" value="1"/>
</dbReference>
<feature type="region of interest" description="Disordered" evidence="1">
    <location>
        <begin position="73"/>
        <end position="131"/>
    </location>
</feature>
<reference evidence="3 4" key="1">
    <citation type="submission" date="2016-06" db="EMBL/GenBank/DDBJ databases">
        <title>Evolution of pathogenesis and genome organization in the Tremellales.</title>
        <authorList>
            <person name="Cuomo C."/>
            <person name="Litvintseva A."/>
            <person name="Heitman J."/>
            <person name="Chen Y."/>
            <person name="Sun S."/>
            <person name="Springer D."/>
            <person name="Dromer F."/>
            <person name="Young S."/>
            <person name="Zeng Q."/>
            <person name="Chapman S."/>
            <person name="Gujja S."/>
            <person name="Saif S."/>
            <person name="Birren B."/>
        </authorList>
    </citation>
    <scope>NUCLEOTIDE SEQUENCE [LARGE SCALE GENOMIC DNA]</scope>
    <source>
        <strain evidence="3 4">CBS 6273</strain>
    </source>
</reference>
<feature type="domain" description="Zn(2)-C6 fungal-type" evidence="2">
    <location>
        <begin position="141"/>
        <end position="172"/>
    </location>
</feature>
<gene>
    <name evidence="3" type="ORF">I350_01894</name>
</gene>
<organism evidence="3 4">
    <name type="scientific">Cryptococcus amylolentus CBS 6273</name>
    <dbReference type="NCBI Taxonomy" id="1296118"/>
    <lineage>
        <taxon>Eukaryota</taxon>
        <taxon>Fungi</taxon>
        <taxon>Dikarya</taxon>
        <taxon>Basidiomycota</taxon>
        <taxon>Agaricomycotina</taxon>
        <taxon>Tremellomycetes</taxon>
        <taxon>Tremellales</taxon>
        <taxon>Cryptococcaceae</taxon>
        <taxon>Cryptococcus</taxon>
    </lineage>
</organism>
<dbReference type="EMBL" id="MEKH01000003">
    <property type="protein sequence ID" value="ODO09680.1"/>
    <property type="molecule type" value="Genomic_DNA"/>
</dbReference>
<comment type="caution">
    <text evidence="3">The sequence shown here is derived from an EMBL/GenBank/DDBJ whole genome shotgun (WGS) entry which is preliminary data.</text>
</comment>
<evidence type="ECO:0000256" key="1">
    <source>
        <dbReference type="SAM" id="MobiDB-lite"/>
    </source>
</evidence>
<dbReference type="GO" id="GO:0008270">
    <property type="term" value="F:zinc ion binding"/>
    <property type="evidence" value="ECO:0007669"/>
    <property type="project" value="InterPro"/>
</dbReference>
<feature type="region of interest" description="Disordered" evidence="1">
    <location>
        <begin position="205"/>
        <end position="226"/>
    </location>
</feature>
<protein>
    <recommendedName>
        <fullName evidence="2">Zn(2)-C6 fungal-type domain-containing protein</fullName>
    </recommendedName>
</protein>
<feature type="compositionally biased region" description="Low complexity" evidence="1">
    <location>
        <begin position="205"/>
        <end position="216"/>
    </location>
</feature>
<dbReference type="Proteomes" id="UP000095149">
    <property type="component" value="Unassembled WGS sequence"/>
</dbReference>
<dbReference type="PROSITE" id="PS00463">
    <property type="entry name" value="ZN2_CY6_FUNGAL_1"/>
    <property type="match status" value="1"/>
</dbReference>
<dbReference type="OrthoDB" id="2578204at2759"/>